<evidence type="ECO:0000313" key="1">
    <source>
        <dbReference type="EMBL" id="QDU58574.1"/>
    </source>
</evidence>
<organism evidence="1 2">
    <name type="scientific">Aeoliella mucimassa</name>
    <dbReference type="NCBI Taxonomy" id="2527972"/>
    <lineage>
        <taxon>Bacteria</taxon>
        <taxon>Pseudomonadati</taxon>
        <taxon>Planctomycetota</taxon>
        <taxon>Planctomycetia</taxon>
        <taxon>Pirellulales</taxon>
        <taxon>Lacipirellulaceae</taxon>
        <taxon>Aeoliella</taxon>
    </lineage>
</organism>
<dbReference type="KEGG" id="amuc:Pan181_48130"/>
<keyword evidence="2" id="KW-1185">Reference proteome</keyword>
<reference evidence="1 2" key="1">
    <citation type="submission" date="2019-02" db="EMBL/GenBank/DDBJ databases">
        <title>Deep-cultivation of Planctomycetes and their phenomic and genomic characterization uncovers novel biology.</title>
        <authorList>
            <person name="Wiegand S."/>
            <person name="Jogler M."/>
            <person name="Boedeker C."/>
            <person name="Pinto D."/>
            <person name="Vollmers J."/>
            <person name="Rivas-Marin E."/>
            <person name="Kohn T."/>
            <person name="Peeters S.H."/>
            <person name="Heuer A."/>
            <person name="Rast P."/>
            <person name="Oberbeckmann S."/>
            <person name="Bunk B."/>
            <person name="Jeske O."/>
            <person name="Meyerdierks A."/>
            <person name="Storesund J.E."/>
            <person name="Kallscheuer N."/>
            <person name="Luecker S."/>
            <person name="Lage O.M."/>
            <person name="Pohl T."/>
            <person name="Merkel B.J."/>
            <person name="Hornburger P."/>
            <person name="Mueller R.-W."/>
            <person name="Bruemmer F."/>
            <person name="Labrenz M."/>
            <person name="Spormann A.M."/>
            <person name="Op den Camp H."/>
            <person name="Overmann J."/>
            <person name="Amann R."/>
            <person name="Jetten M.S.M."/>
            <person name="Mascher T."/>
            <person name="Medema M.H."/>
            <person name="Devos D.P."/>
            <person name="Kaster A.-K."/>
            <person name="Ovreas L."/>
            <person name="Rohde M."/>
            <person name="Galperin M.Y."/>
            <person name="Jogler C."/>
        </authorList>
    </citation>
    <scope>NUCLEOTIDE SEQUENCE [LARGE SCALE GENOMIC DNA]</scope>
    <source>
        <strain evidence="1 2">Pan181</strain>
    </source>
</reference>
<protein>
    <submittedName>
        <fullName evidence="1">Uncharacterized protein</fullName>
    </submittedName>
</protein>
<dbReference type="EMBL" id="CP036278">
    <property type="protein sequence ID" value="QDU58574.1"/>
    <property type="molecule type" value="Genomic_DNA"/>
</dbReference>
<dbReference type="RefSeq" id="WP_145250753.1">
    <property type="nucleotide sequence ID" value="NZ_CP036278.1"/>
</dbReference>
<dbReference type="AlphaFoldDB" id="A0A518AV26"/>
<gene>
    <name evidence="1" type="ORF">Pan181_48130</name>
</gene>
<accession>A0A518AV26</accession>
<sequence>MAYTIRLADEVAATLGKQLTMNRFQLAGQFANIDFWVDEVKHVLSVIDGYSARLALLESAQQEYIDKHDVDITDERPYSAGSQNNWGGGEQVPRSELDRYRVDPELLKAKRQKVADAFYYVLRRYYKEGILTGQAAKDLLTNCQLNWKPDDFA</sequence>
<proteinExistence type="predicted"/>
<name>A0A518AV26_9BACT</name>
<dbReference type="OrthoDB" id="292475at2"/>
<evidence type="ECO:0000313" key="2">
    <source>
        <dbReference type="Proteomes" id="UP000315750"/>
    </source>
</evidence>
<dbReference type="Proteomes" id="UP000315750">
    <property type="component" value="Chromosome"/>
</dbReference>